<feature type="domain" description="Cytokinin dehydrogenase 1 FAD/cytokinin binding" evidence="7">
    <location>
        <begin position="37"/>
        <end position="249"/>
    </location>
</feature>
<gene>
    <name evidence="8" type="ORF">NCGR_LOCUS65711</name>
</gene>
<evidence type="ECO:0000256" key="3">
    <source>
        <dbReference type="ARBA" id="ARBA00022630"/>
    </source>
</evidence>
<comment type="caution">
    <text evidence="8">The sequence shown here is derived from an EMBL/GenBank/DDBJ whole genome shotgun (WGS) entry which is preliminary data.</text>
</comment>
<evidence type="ECO:0000313" key="9">
    <source>
        <dbReference type="Proteomes" id="UP000604825"/>
    </source>
</evidence>
<keyword evidence="3" id="KW-0285">Flavoprotein</keyword>
<dbReference type="InterPro" id="IPR015345">
    <property type="entry name" value="Cytokinin_DH_FAD/cytokin-bd"/>
</dbReference>
<dbReference type="InterPro" id="IPR050432">
    <property type="entry name" value="FAD-linked_Oxidoreductases_BP"/>
</dbReference>
<reference evidence="8" key="1">
    <citation type="submission" date="2020-10" db="EMBL/GenBank/DDBJ databases">
        <authorList>
            <person name="Han B."/>
            <person name="Lu T."/>
            <person name="Zhao Q."/>
            <person name="Huang X."/>
            <person name="Zhao Y."/>
        </authorList>
    </citation>
    <scope>NUCLEOTIDE SEQUENCE</scope>
</reference>
<feature type="region of interest" description="Disordered" evidence="6">
    <location>
        <begin position="251"/>
        <end position="275"/>
    </location>
</feature>
<dbReference type="SUPFAM" id="SSF55103">
    <property type="entry name" value="FAD-linked oxidases, C-terminal domain"/>
    <property type="match status" value="1"/>
</dbReference>
<evidence type="ECO:0000256" key="1">
    <source>
        <dbReference type="ARBA" id="ARBA00001974"/>
    </source>
</evidence>
<keyword evidence="9" id="KW-1185">Reference proteome</keyword>
<evidence type="ECO:0000259" key="7">
    <source>
        <dbReference type="Pfam" id="PF09265"/>
    </source>
</evidence>
<proteinExistence type="inferred from homology"/>
<dbReference type="GO" id="GO:0009690">
    <property type="term" value="P:cytokinin metabolic process"/>
    <property type="evidence" value="ECO:0007669"/>
    <property type="project" value="InterPro"/>
</dbReference>
<evidence type="ECO:0000256" key="4">
    <source>
        <dbReference type="ARBA" id="ARBA00022827"/>
    </source>
</evidence>
<comment type="similarity">
    <text evidence="2">Belongs to the oxygen-dependent FAD-linked oxidoreductase family.</text>
</comment>
<comment type="cofactor">
    <cofactor evidence="1">
        <name>FAD</name>
        <dbReference type="ChEBI" id="CHEBI:57692"/>
    </cofactor>
</comment>
<dbReference type="PANTHER" id="PTHR13878">
    <property type="entry name" value="GULONOLACTONE OXIDASE"/>
    <property type="match status" value="1"/>
</dbReference>
<dbReference type="PANTHER" id="PTHR13878:SF65">
    <property type="entry name" value="CYTOKININ DEHYDROGENASE 10"/>
    <property type="match status" value="1"/>
</dbReference>
<dbReference type="OrthoDB" id="415825at2759"/>
<accession>A0A811SJS2</accession>
<dbReference type="Proteomes" id="UP000604825">
    <property type="component" value="Unassembled WGS sequence"/>
</dbReference>
<dbReference type="Pfam" id="PF09265">
    <property type="entry name" value="Cytokin-bind"/>
    <property type="match status" value="1"/>
</dbReference>
<keyword evidence="4" id="KW-0274">FAD</keyword>
<evidence type="ECO:0000256" key="6">
    <source>
        <dbReference type="SAM" id="MobiDB-lite"/>
    </source>
</evidence>
<dbReference type="AlphaFoldDB" id="A0A811SJS2"/>
<name>A0A811SJS2_9POAL</name>
<dbReference type="GO" id="GO:0019139">
    <property type="term" value="F:cytokinin dehydrogenase activity"/>
    <property type="evidence" value="ECO:0007669"/>
    <property type="project" value="InterPro"/>
</dbReference>
<evidence type="ECO:0000313" key="8">
    <source>
        <dbReference type="EMBL" id="CAD6341613.1"/>
    </source>
</evidence>
<dbReference type="EMBL" id="CAJGYO010000254">
    <property type="protein sequence ID" value="CAD6341613.1"/>
    <property type="molecule type" value="Genomic_DNA"/>
</dbReference>
<dbReference type="SUPFAM" id="SSF56176">
    <property type="entry name" value="FAD-binding/transporter-associated domain-like"/>
    <property type="match status" value="1"/>
</dbReference>
<dbReference type="Gene3D" id="3.30.465.10">
    <property type="match status" value="1"/>
</dbReference>
<sequence>MISCSPDKNSDLFFAALGGLGRFGVITRARIAFEPAPKRVLWVRLAYADVQSFTGDQELLISKRSAGDSGGFDYIEGQVQLNRILTEGRRSSSFFSALELDQLAKLVHGTGSAAIYYIEGAMYYHEDTASSSSSVKLGTLLEELSFVPGLAFVRDVSYVDFLDRVGRDEQKLRSAGVWDVPHPWLNLFVPRSRIVDFDAGVFKGILKDTKPVGLVLMYPMNKDRWDDRMTTSTPDEDVFYAVGLLRRRSGAAGEGERRRSGVLPPGGHRVQAVPAEPRVAGRLVAAFRREMEQVRRAEAQVRPAGDSFAGAGDLRLRRR</sequence>
<dbReference type="Gene3D" id="3.40.462.10">
    <property type="entry name" value="FAD-linked oxidases, C-terminal domain"/>
    <property type="match status" value="1"/>
</dbReference>
<evidence type="ECO:0000256" key="2">
    <source>
        <dbReference type="ARBA" id="ARBA00005466"/>
    </source>
</evidence>
<evidence type="ECO:0000256" key="5">
    <source>
        <dbReference type="ARBA" id="ARBA00023002"/>
    </source>
</evidence>
<feature type="region of interest" description="Disordered" evidence="6">
    <location>
        <begin position="298"/>
        <end position="319"/>
    </location>
</feature>
<protein>
    <recommendedName>
        <fullName evidence="7">Cytokinin dehydrogenase 1 FAD/cytokinin binding domain-containing protein</fullName>
    </recommendedName>
</protein>
<dbReference type="InterPro" id="IPR016164">
    <property type="entry name" value="FAD-linked_Oxase-like_C"/>
</dbReference>
<dbReference type="InterPro" id="IPR016169">
    <property type="entry name" value="FAD-bd_PCMH_sub2"/>
</dbReference>
<dbReference type="InterPro" id="IPR016170">
    <property type="entry name" value="Cytok_DH_C_sf"/>
</dbReference>
<dbReference type="GO" id="GO:0050660">
    <property type="term" value="F:flavin adenine dinucleotide binding"/>
    <property type="evidence" value="ECO:0007669"/>
    <property type="project" value="InterPro"/>
</dbReference>
<organism evidence="8 9">
    <name type="scientific">Miscanthus lutarioriparius</name>
    <dbReference type="NCBI Taxonomy" id="422564"/>
    <lineage>
        <taxon>Eukaryota</taxon>
        <taxon>Viridiplantae</taxon>
        <taxon>Streptophyta</taxon>
        <taxon>Embryophyta</taxon>
        <taxon>Tracheophyta</taxon>
        <taxon>Spermatophyta</taxon>
        <taxon>Magnoliopsida</taxon>
        <taxon>Liliopsida</taxon>
        <taxon>Poales</taxon>
        <taxon>Poaceae</taxon>
        <taxon>PACMAD clade</taxon>
        <taxon>Panicoideae</taxon>
        <taxon>Andropogonodae</taxon>
        <taxon>Andropogoneae</taxon>
        <taxon>Saccharinae</taxon>
        <taxon>Miscanthus</taxon>
    </lineage>
</organism>
<keyword evidence="5" id="KW-0560">Oxidoreductase</keyword>
<dbReference type="InterPro" id="IPR036318">
    <property type="entry name" value="FAD-bd_PCMH-like_sf"/>
</dbReference>